<keyword evidence="5" id="KW-1185">Reference proteome</keyword>
<sequence>MDCVSLFASADFLVSYVKLPCTTELLVVGYAYDEDEVLSVSRATLVDLSRRSDISYVIELLLGKIEDLSRPFASVSQHPSHILQSESYILSLAADCCTAHWSWMSRTGPRPGGALGPALVNRALDVFIRLLEPIPNDYILPARTLLNDGIDIPRSDQKSVQLGALASVEADCLLNFETRIKVLVEFISASSWPFVFEYFRKTIQSMRSPESHGKAQDLETSALVTLRLASSFWVDSAKLGSVIQEICSSYLHFGKSCQCTIAVVLPLMVVRWIDRYPDEFTRLHSHHKRLDGGADTLFDMTQTGIDNSRRRALLYPMQMTLLLLLPDVFEVASNLREAKSNNLIKKVSFLDNIRKALRNGNERAAYCLITLLRVARHFEVESDSALVSYAMDVQDEIRDSVFSLPSDCEPTPTFDQDMTTAAFVSLAYLNPSSGAEGLIQTCTSSLAPDTFKIAVIHACSYICGQSETGKYSLIHNNLVAFIQSKFESKYRIILDAQNKPSDVDELEIIEILQYFEVSPSLLEPGHTPPSAEGREEGLRRSAYSQSAAGCISATLVAICIHLADNMDIPSITQLQEFLTARLQLIKGLPEFASTAFPVIDLAAFETRLRSCLKQIRFPTQGILDAWKTVFDKWVCISKQLLTACKIDDNVLSEWRMLAGFLASLGGVCTYGYASTLDEPVEDLHWIDQVSRGPDDESLLTKFLETSVQLLSCDSPRAREIVSEVLSTDMSPKLYTALFRVLESDFEALLADAFAGGDKSRANEIVFAKQAASLLKTMVDNLEIPYELGSVSSVHFGALSLSLAKFLDGASDDDEMIMRAKINICHLCAAITARKEHLNLRDDVRIRNQLLEYICGWIAQPYGPKHDQAAGAEDVLRGLQKAVDQACLETLSDLTLRLPLQPAESQTDAGMSELKSQMFHKYFNRFLSLLNNETQDQKLRQRPAIDHNVSSADMIITILSNLLSANIDVGLKHSLNIGYHENVEIRAAFVRVLYNILTQGTEFSSLTDDAVSDKYVELLNLLTRDLSLSVSMSAICPAAEVDELTDLDLELDPAKVAAPEELQKNAAQLQIVAKVFMDDICDSIPNVPTSFRRICSIISDAVLPRFPNAKYTAVGAFIFLRFFCPAIVAPEVEGLVTMSPSKEMRRGLLLIAKIIQNLANNVLFGTKEPYMFPLNSFLVQNIHSVTGFLRDISVPPLKESMTPNADILDFGSCVSLHRFLYDHWDHLRQTLVSRDGRDIVRAAGDVFHGTTAILEPLRGLITNLGPPPLAISWNRPLISSNSPPLYSRFQNFMLQNAFRSVESFLTSRAIYDGGESKDGLSIVCIILRHIENESIDHDTLLFCYLKVSEKLRFPVIFIHNLMRDYRGLQIASRLWHEPFGLFIDATCYNGRSEPPDDFFSKLEHLTPSELARNFSRIYVYNTNSAFNSTRDESSIFHPKSVKYHLIGSLQDLQIHFHLGQLHLPKETISVVTETRFMFQSITRLSKSKGNVEVVIKVGSQFVQITTVRKQEILSGLRLNSIINDIFRLNDIEEISTSQLDDDPSFGLRADGGKIVMFFASSKRADVLQTIRGAKAKQGKESRITKPVERLVRPQDIPGTMLNLALTNLSSSYHVLRLSSYNLLGALCRCFNFSTAGRFVCSQDLAIPIDPNRFIVSISHELAHAEPQLTSDFLAEFFVSWESIPEEQKPLSLEYVAPWLCGLRTTVLVTDMEADRAREKVASLFRKLIDVVVLDQGLAYSLEQYVWPSISQDELLLEIFLDELVKAALNYGSRQEVLDKFSTLLAALGTITLRGKLITRLRKTLNRSSLRPTRCLPDNAVWEEICVLLRFTLATSFDSRVQSQMYLPEILHLTTMLVGTGNHDIQMLVYKFLINSIHAICTSFRLEEAKHMRLRAILDVLSDSRADIFLPSSEPTPNSASKSPLLGLSSTLRATENLTAIGFEVCSVAAPCMDIANAWRARWMSLIASTAFQNNPAIQPRAFSVMGHLAEEEVDDDLLYQVLVALRNSVSQFREDGNYQMLVSIISSLSKMMPKLPSTSRYGLQMFWLAISLLRLVPTDLFSVAAQLLQAILKNFGSIGVVQGSAMAHLLLQCRNQLIEAALPLDDVYGIHFEEETFHFAICACLARGLTDTANKPTVKRVLSTLLELSTRSEPLPSSGRSHIIEGSPYLSLLVARTASQEDLIDCLWWADLTPESVSNISYCRGLPTQENTKDVDVVLILAVELVDFHYLEEAAQASSLRWLNLLAEKNPLIFDHL</sequence>
<keyword evidence="1" id="KW-0343">GTPase activation</keyword>
<dbReference type="SUPFAM" id="SSF48350">
    <property type="entry name" value="GTPase activation domain, GAP"/>
    <property type="match status" value="1"/>
</dbReference>
<feature type="domain" description="Ras-GAP" evidence="3">
    <location>
        <begin position="1027"/>
        <end position="1159"/>
    </location>
</feature>
<comment type="caution">
    <text evidence="4">The sequence shown here is derived from an EMBL/GenBank/DDBJ whole genome shotgun (WGS) entry which is preliminary data.</text>
</comment>
<dbReference type="Pfam" id="PF00616">
    <property type="entry name" value="RasGAP"/>
    <property type="match status" value="1"/>
</dbReference>
<keyword evidence="2" id="KW-0597">Phosphoprotein</keyword>
<reference evidence="4 5" key="1">
    <citation type="journal article" date="2016" name="Genome Biol. Evol.">
        <title>Divergent and convergent evolution of fungal pathogenicity.</title>
        <authorList>
            <person name="Shang Y."/>
            <person name="Xiao G."/>
            <person name="Zheng P."/>
            <person name="Cen K."/>
            <person name="Zhan S."/>
            <person name="Wang C."/>
        </authorList>
    </citation>
    <scope>NUCLEOTIDE SEQUENCE [LARGE SCALE GENOMIC DNA]</scope>
    <source>
        <strain evidence="4 5">RCEF 2490</strain>
    </source>
</reference>
<dbReference type="Proteomes" id="UP000078544">
    <property type="component" value="Unassembled WGS sequence"/>
</dbReference>
<dbReference type="InterPro" id="IPR036865">
    <property type="entry name" value="CRAL-TRIO_dom_sf"/>
</dbReference>
<evidence type="ECO:0000313" key="5">
    <source>
        <dbReference type="Proteomes" id="UP000078544"/>
    </source>
</evidence>
<evidence type="ECO:0000313" key="4">
    <source>
        <dbReference type="EMBL" id="KZZ94868.1"/>
    </source>
</evidence>
<dbReference type="InterPro" id="IPR023152">
    <property type="entry name" value="RasGAP_CS"/>
</dbReference>
<dbReference type="EMBL" id="AZGY01000010">
    <property type="protein sequence ID" value="KZZ94868.1"/>
    <property type="molecule type" value="Genomic_DNA"/>
</dbReference>
<dbReference type="OrthoDB" id="28245at2759"/>
<name>A0A168B6I9_9HYPO</name>
<dbReference type="InterPro" id="IPR054071">
    <property type="entry name" value="PH_NF1"/>
</dbReference>
<dbReference type="PANTHER" id="PTHR10194">
    <property type="entry name" value="RAS GTPASE-ACTIVATING PROTEINS"/>
    <property type="match status" value="1"/>
</dbReference>
<gene>
    <name evidence="4" type="ORF">AAL_04979</name>
</gene>
<dbReference type="GO" id="GO:0005096">
    <property type="term" value="F:GTPase activator activity"/>
    <property type="evidence" value="ECO:0007669"/>
    <property type="project" value="UniProtKB-KW"/>
</dbReference>
<organism evidence="4 5">
    <name type="scientific">Moelleriella libera RCEF 2490</name>
    <dbReference type="NCBI Taxonomy" id="1081109"/>
    <lineage>
        <taxon>Eukaryota</taxon>
        <taxon>Fungi</taxon>
        <taxon>Dikarya</taxon>
        <taxon>Ascomycota</taxon>
        <taxon>Pezizomycotina</taxon>
        <taxon>Sordariomycetes</taxon>
        <taxon>Hypocreomycetidae</taxon>
        <taxon>Hypocreales</taxon>
        <taxon>Clavicipitaceae</taxon>
        <taxon>Moelleriella</taxon>
    </lineage>
</organism>
<protein>
    <submittedName>
        <fullName evidence="4">Rho GTPase activation protein</fullName>
    </submittedName>
</protein>
<proteinExistence type="predicted"/>
<dbReference type="InterPro" id="IPR011993">
    <property type="entry name" value="PH-like_dom_sf"/>
</dbReference>
<dbReference type="Pfam" id="PF21877">
    <property type="entry name" value="PH_NF1"/>
    <property type="match status" value="1"/>
</dbReference>
<dbReference type="PROSITE" id="PS50018">
    <property type="entry name" value="RAS_GTPASE_ACTIV_2"/>
    <property type="match status" value="1"/>
</dbReference>
<dbReference type="Gene3D" id="3.40.525.10">
    <property type="entry name" value="CRAL-TRIO lipid binding domain"/>
    <property type="match status" value="1"/>
</dbReference>
<dbReference type="PROSITE" id="PS00509">
    <property type="entry name" value="RAS_GTPASE_ACTIV_1"/>
    <property type="match status" value="1"/>
</dbReference>
<dbReference type="InterPro" id="IPR001936">
    <property type="entry name" value="RasGAP_dom"/>
</dbReference>
<dbReference type="STRING" id="1081109.A0A168B6I9"/>
<accession>A0A168B6I9</accession>
<dbReference type="Gene3D" id="2.30.29.30">
    <property type="entry name" value="Pleckstrin-homology domain (PH domain)/Phosphotyrosine-binding domain (PTB)"/>
    <property type="match status" value="1"/>
</dbReference>
<dbReference type="SMART" id="SM00323">
    <property type="entry name" value="RasGAP"/>
    <property type="match status" value="1"/>
</dbReference>
<dbReference type="InterPro" id="IPR008936">
    <property type="entry name" value="Rho_GTPase_activation_prot"/>
</dbReference>
<evidence type="ECO:0000256" key="2">
    <source>
        <dbReference type="ARBA" id="ARBA00022553"/>
    </source>
</evidence>
<dbReference type="InterPro" id="IPR039360">
    <property type="entry name" value="Ras_GTPase"/>
</dbReference>
<dbReference type="GO" id="GO:0007165">
    <property type="term" value="P:signal transduction"/>
    <property type="evidence" value="ECO:0007669"/>
    <property type="project" value="UniProtKB-ARBA"/>
</dbReference>
<evidence type="ECO:0000259" key="3">
    <source>
        <dbReference type="PROSITE" id="PS50018"/>
    </source>
</evidence>
<dbReference type="PANTHER" id="PTHR10194:SF142">
    <property type="entry name" value="NEUROFIBROMIN"/>
    <property type="match status" value="1"/>
</dbReference>
<dbReference type="Gene3D" id="1.10.506.10">
    <property type="entry name" value="GTPase Activation - p120gap, domain 1"/>
    <property type="match status" value="1"/>
</dbReference>
<evidence type="ECO:0000256" key="1">
    <source>
        <dbReference type="ARBA" id="ARBA00022468"/>
    </source>
</evidence>